<dbReference type="InterPro" id="IPR002048">
    <property type="entry name" value="EF_hand_dom"/>
</dbReference>
<evidence type="ECO:0000259" key="9">
    <source>
        <dbReference type="PROSITE" id="PS50222"/>
    </source>
</evidence>
<dbReference type="SMART" id="SM00720">
    <property type="entry name" value="calpain_III"/>
    <property type="match status" value="1"/>
</dbReference>
<feature type="active site" evidence="7">
    <location>
        <position position="279"/>
    </location>
</feature>
<feature type="domain" description="Calpain catalytic" evidence="8">
    <location>
        <begin position="43"/>
        <end position="337"/>
    </location>
</feature>
<dbReference type="SUPFAM" id="SSF47473">
    <property type="entry name" value="EF-hand"/>
    <property type="match status" value="1"/>
</dbReference>
<dbReference type="PROSITE" id="PS50222">
    <property type="entry name" value="EF_HAND_2"/>
    <property type="match status" value="1"/>
</dbReference>
<proteinExistence type="inferred from homology"/>
<dbReference type="PANTHER" id="PTHR10183:SF302">
    <property type="entry name" value="CALPAIN-14"/>
    <property type="match status" value="1"/>
</dbReference>
<accession>A0ABM0IZ08</accession>
<dbReference type="Proteomes" id="UP000694863">
    <property type="component" value="Unplaced"/>
</dbReference>
<dbReference type="InterPro" id="IPR033883">
    <property type="entry name" value="C2_III"/>
</dbReference>
<dbReference type="InterPro" id="IPR038765">
    <property type="entry name" value="Papain-like_cys_pep_sf"/>
</dbReference>
<dbReference type="GeneID" id="101641136"/>
<keyword evidence="5 7" id="KW-0788">Thiol protease</keyword>
<dbReference type="InterPro" id="IPR018247">
    <property type="entry name" value="EF_Hand_1_Ca_BS"/>
</dbReference>
<dbReference type="SUPFAM" id="SSF49758">
    <property type="entry name" value="Calpain large subunit, middle domain (domain III)"/>
    <property type="match status" value="1"/>
</dbReference>
<dbReference type="InterPro" id="IPR022682">
    <property type="entry name" value="Calpain_domain_III"/>
</dbReference>
<dbReference type="SMART" id="SM00230">
    <property type="entry name" value="CysPc"/>
    <property type="match status" value="1"/>
</dbReference>
<dbReference type="InterPro" id="IPR022684">
    <property type="entry name" value="Calpain_cysteine_protease"/>
</dbReference>
<dbReference type="PROSITE" id="PS00018">
    <property type="entry name" value="EF_HAND_1"/>
    <property type="match status" value="1"/>
</dbReference>
<feature type="active site" evidence="7">
    <location>
        <position position="255"/>
    </location>
</feature>
<gene>
    <name evidence="11" type="primary">CAPN14</name>
</gene>
<organism evidence="10 11">
    <name type="scientific">Echinops telfairi</name>
    <name type="common">Lesser hedgehog tenrec</name>
    <dbReference type="NCBI Taxonomy" id="9371"/>
    <lineage>
        <taxon>Eukaryota</taxon>
        <taxon>Metazoa</taxon>
        <taxon>Chordata</taxon>
        <taxon>Craniata</taxon>
        <taxon>Vertebrata</taxon>
        <taxon>Euteleostomi</taxon>
        <taxon>Mammalia</taxon>
        <taxon>Eutheria</taxon>
        <taxon>Afrotheria</taxon>
        <taxon>Tenrecidae</taxon>
        <taxon>Tenrecinae</taxon>
        <taxon>Echinops</taxon>
    </lineage>
</organism>
<dbReference type="CDD" id="cd16195">
    <property type="entry name" value="EFh_PEF_CAPN13_14"/>
    <property type="match status" value="1"/>
</dbReference>
<dbReference type="CDD" id="cd00214">
    <property type="entry name" value="Calpain_III"/>
    <property type="match status" value="1"/>
</dbReference>
<evidence type="ECO:0000256" key="3">
    <source>
        <dbReference type="ARBA" id="ARBA00022723"/>
    </source>
</evidence>
<evidence type="ECO:0000313" key="11">
    <source>
        <dbReference type="RefSeq" id="XP_004711160.1"/>
    </source>
</evidence>
<evidence type="ECO:0000256" key="7">
    <source>
        <dbReference type="PROSITE-ProRule" id="PRU00239"/>
    </source>
</evidence>
<evidence type="ECO:0000256" key="1">
    <source>
        <dbReference type="ARBA" id="ARBA00007623"/>
    </source>
</evidence>
<dbReference type="InterPro" id="IPR011992">
    <property type="entry name" value="EF-hand-dom_pair"/>
</dbReference>
<name>A0ABM0IZ08_ECHTE</name>
<evidence type="ECO:0000259" key="8">
    <source>
        <dbReference type="PROSITE" id="PS50203"/>
    </source>
</evidence>
<dbReference type="PROSITE" id="PS50203">
    <property type="entry name" value="CALPAIN_CAT"/>
    <property type="match status" value="1"/>
</dbReference>
<dbReference type="PANTHER" id="PTHR10183">
    <property type="entry name" value="CALPAIN"/>
    <property type="match status" value="1"/>
</dbReference>
<evidence type="ECO:0000256" key="6">
    <source>
        <dbReference type="ARBA" id="ARBA00022837"/>
    </source>
</evidence>
<dbReference type="InterPro" id="IPR001300">
    <property type="entry name" value="Peptidase_C2_calpain_cat"/>
</dbReference>
<dbReference type="InterPro" id="IPR036213">
    <property type="entry name" value="Calpain_III_sf"/>
</dbReference>
<evidence type="ECO:0000313" key="10">
    <source>
        <dbReference type="Proteomes" id="UP000694863"/>
    </source>
</evidence>
<evidence type="ECO:0000256" key="5">
    <source>
        <dbReference type="ARBA" id="ARBA00022807"/>
    </source>
</evidence>
<evidence type="ECO:0000256" key="2">
    <source>
        <dbReference type="ARBA" id="ARBA00022670"/>
    </source>
</evidence>
<reference evidence="11" key="1">
    <citation type="submission" date="2025-08" db="UniProtKB">
        <authorList>
            <consortium name="RefSeq"/>
        </authorList>
    </citation>
    <scope>IDENTIFICATION</scope>
</reference>
<sequence>MSLWSSFRGKWKLGRKNVVGSSAQLPKEDYEVLLENCLRNHCLFEDNSFPATLSSIGRGPLLQKLPSRLYWKRPPELHRNPQFFSENTKRLDLCQGVVGDCWFLAALQALTLHQDILRRVVPLDQSFTENYAGIFRFWFWHFGNWVPVVIDDRLPVNEAGQLVFVSSTCKNLFWGALLEKAYAKLCGSYEDLQTGQVSEALVDFTGGVTMTINLAETPENLWTVLTLAFYSRTLIGCQTVSGTVKVLENGLVDGHAYTLTGIRKVTCRNGPEYLVQLRNPWGKVEWKGDWSDSSSKWELLCPKEKILLLRKDEDGQFWMTLQDFKMHFAHLFICKLTPGLLRQEPGQRWMCTMREGRWVKGSTAGGKLKSPLDTFWKNPQFLLSVWKPELARRSLHPCSVLISLLQKPRHRHRTRKPYLAIGFYLFRVAKHYGEQRRLPPKFFWKNVPLSRPERFHTGKEVSQELWLDPGTYLIVPCTSEANQELEFILRVFSRKHIFYEIGSDPHVVMSKEIVEQHEEQDEFFTKLFAKYPEINAVQLQKILNNMTWSKLGHAQPVFSLEACQGILALLDLNATGTVSIQEFRDLWKQLMLCQDVFHKQDSHQSGYLNWDQMRAAVKEAGLGLTDDVCKLMLIRYGGPNLQIDFVQFVHLMLRAENMEEAFQNLTQDGKGIYLQKPEWLMMTLYS</sequence>
<dbReference type="SUPFAM" id="SSF54001">
    <property type="entry name" value="Cysteine proteinases"/>
    <property type="match status" value="1"/>
</dbReference>
<keyword evidence="6" id="KW-0106">Calcium</keyword>
<protein>
    <submittedName>
        <fullName evidence="11">Calpain-14 isoform X1</fullName>
    </submittedName>
</protein>
<evidence type="ECO:0000256" key="4">
    <source>
        <dbReference type="ARBA" id="ARBA00022801"/>
    </source>
</evidence>
<dbReference type="InterPro" id="IPR000169">
    <property type="entry name" value="Pept_cys_AS"/>
</dbReference>
<dbReference type="Gene3D" id="2.60.120.380">
    <property type="match status" value="1"/>
</dbReference>
<comment type="similarity">
    <text evidence="1">Belongs to the peptidase C2 family.</text>
</comment>
<keyword evidence="10" id="KW-1185">Reference proteome</keyword>
<dbReference type="RefSeq" id="XP_004711160.1">
    <property type="nucleotide sequence ID" value="XM_004711103.1"/>
</dbReference>
<dbReference type="CDD" id="cd00044">
    <property type="entry name" value="CysPc"/>
    <property type="match status" value="1"/>
</dbReference>
<feature type="active site" evidence="7">
    <location>
        <position position="101"/>
    </location>
</feature>
<dbReference type="PRINTS" id="PR00704">
    <property type="entry name" value="CALPAIN"/>
</dbReference>
<feature type="domain" description="EF-hand" evidence="9">
    <location>
        <begin position="558"/>
        <end position="593"/>
    </location>
</feature>
<dbReference type="InterPro" id="IPR022683">
    <property type="entry name" value="Calpain_III"/>
</dbReference>
<keyword evidence="2 7" id="KW-0645">Protease</keyword>
<dbReference type="Pfam" id="PF00648">
    <property type="entry name" value="Peptidase_C2"/>
    <property type="match status" value="1"/>
</dbReference>
<dbReference type="Gene3D" id="3.90.70.10">
    <property type="entry name" value="Cysteine proteinases"/>
    <property type="match status" value="1"/>
</dbReference>
<keyword evidence="4 7" id="KW-0378">Hydrolase</keyword>
<dbReference type="Gene3D" id="1.10.238.10">
    <property type="entry name" value="EF-hand"/>
    <property type="match status" value="1"/>
</dbReference>
<dbReference type="Pfam" id="PF01067">
    <property type="entry name" value="Calpain_III"/>
    <property type="match status" value="1"/>
</dbReference>
<dbReference type="PROSITE" id="PS00139">
    <property type="entry name" value="THIOL_PROTEASE_CYS"/>
    <property type="match status" value="1"/>
</dbReference>
<keyword evidence="3" id="KW-0479">Metal-binding</keyword>